<proteinExistence type="predicted"/>
<evidence type="ECO:0000259" key="1">
    <source>
        <dbReference type="Pfam" id="PF01610"/>
    </source>
</evidence>
<evidence type="ECO:0000313" key="2">
    <source>
        <dbReference type="EMBL" id="BCY25573.1"/>
    </source>
</evidence>
<organism evidence="2 3">
    <name type="scientific">Cutibacterium modestum</name>
    <dbReference type="NCBI Taxonomy" id="2559073"/>
    <lineage>
        <taxon>Bacteria</taxon>
        <taxon>Bacillati</taxon>
        <taxon>Actinomycetota</taxon>
        <taxon>Actinomycetes</taxon>
        <taxon>Propionibacteriales</taxon>
        <taxon>Propionibacteriaceae</taxon>
        <taxon>Cutibacterium</taxon>
    </lineage>
</organism>
<feature type="domain" description="Transposase IS204/IS1001/IS1096/IS1165 DDE" evidence="1">
    <location>
        <begin position="1"/>
        <end position="63"/>
    </location>
</feature>
<dbReference type="Proteomes" id="UP000825072">
    <property type="component" value="Chromosome 1"/>
</dbReference>
<reference evidence="2" key="1">
    <citation type="submission" date="2021-06" db="EMBL/GenBank/DDBJ databases">
        <title>Genome sequence of Cutibacterium modestum strain KB17-24694.</title>
        <authorList>
            <person name="Dekio I."/>
            <person name="Asahina A."/>
            <person name="Nishida M."/>
        </authorList>
    </citation>
    <scope>NUCLEOTIDE SEQUENCE</scope>
    <source>
        <strain evidence="2">KB17-24694</strain>
    </source>
</reference>
<dbReference type="Pfam" id="PF01610">
    <property type="entry name" value="DDE_Tnp_ISL3"/>
    <property type="match status" value="1"/>
</dbReference>
<protein>
    <recommendedName>
        <fullName evidence="1">Transposase IS204/IS1001/IS1096/IS1165 DDE domain-containing protein</fullName>
    </recommendedName>
</protein>
<accession>A0AAD1KPC5</accession>
<name>A0AAD1KPC5_9ACTN</name>
<sequence>MDPFHVIRLIGDVMNRYRRRVRQALCGHHGWKGNLLDNPRQTLYTGANLLIDKQTSHLRALFADGHPRRGRSDMR</sequence>
<gene>
    <name evidence="2" type="ORF">KB1_15630</name>
</gene>
<dbReference type="EMBL" id="AP024747">
    <property type="protein sequence ID" value="BCY25573.1"/>
    <property type="molecule type" value="Genomic_DNA"/>
</dbReference>
<dbReference type="AlphaFoldDB" id="A0AAD1KPC5"/>
<dbReference type="InterPro" id="IPR002560">
    <property type="entry name" value="Transposase_DDE"/>
</dbReference>
<evidence type="ECO:0000313" key="3">
    <source>
        <dbReference type="Proteomes" id="UP000825072"/>
    </source>
</evidence>